<dbReference type="EMBL" id="OB660126">
    <property type="protein sequence ID" value="CAD7222945.1"/>
    <property type="molecule type" value="Genomic_DNA"/>
</dbReference>
<organism evidence="2">
    <name type="scientific">Cyprideis torosa</name>
    <dbReference type="NCBI Taxonomy" id="163714"/>
    <lineage>
        <taxon>Eukaryota</taxon>
        <taxon>Metazoa</taxon>
        <taxon>Ecdysozoa</taxon>
        <taxon>Arthropoda</taxon>
        <taxon>Crustacea</taxon>
        <taxon>Oligostraca</taxon>
        <taxon>Ostracoda</taxon>
        <taxon>Podocopa</taxon>
        <taxon>Podocopida</taxon>
        <taxon>Cytherocopina</taxon>
        <taxon>Cytheroidea</taxon>
        <taxon>Cytherideidae</taxon>
        <taxon>Cyprideis</taxon>
    </lineage>
</organism>
<sequence>MAPSSPELRTVDCLWWMGGGREDTLFGITLYSSSSGRPGLTAGLLRQPSSRGRVCQVPVWLCCCSIRNGDTQVKMVTVDLTRGARRTASDFVKRDATAAHPRHPAQTVIDLQARSVECSPERCHQQSGIPVLRVLPRKRPSTSGGSRTNAQRSVASTPDSQLRHGHRPSTLPKRVSDSSDLSLSKRNRQLQVESKSSEKMASTIMDNNSVAKVKKRQSVLPVVIDARSKSLRTSKDDVSRVSLASKSSVAVVSRVIGKVSSRSPPPGGRHTARRASEERHRSCSVTGERLPMTKSANKTETVKEVWEESALLQKKVREESAMLQKEVREESALLQKEVREESAFCLAPKRSSGGICLAPKRSSGGICLAPKRSSGGICFLPCSKKKFGRNLLSALLQKEVQEESALLQKEVQEESALLQKEVQEESALLLQKEVRKESALLQKEVREESALLLQKEAHEVGSGAAIKLDTYGALIRHRVGKGKEVRCGVEPPIFL</sequence>
<name>A0A7R8W192_9CRUS</name>
<feature type="region of interest" description="Disordered" evidence="1">
    <location>
        <begin position="257"/>
        <end position="285"/>
    </location>
</feature>
<feature type="compositionally biased region" description="Polar residues" evidence="1">
    <location>
        <begin position="141"/>
        <end position="160"/>
    </location>
</feature>
<feature type="region of interest" description="Disordered" evidence="1">
    <location>
        <begin position="129"/>
        <end position="203"/>
    </location>
</feature>
<evidence type="ECO:0000256" key="1">
    <source>
        <dbReference type="SAM" id="MobiDB-lite"/>
    </source>
</evidence>
<dbReference type="AlphaFoldDB" id="A0A7R8W192"/>
<gene>
    <name evidence="2" type="ORF">CTOB1V02_LOCUS941</name>
</gene>
<proteinExistence type="predicted"/>
<reference evidence="2" key="1">
    <citation type="submission" date="2020-11" db="EMBL/GenBank/DDBJ databases">
        <authorList>
            <person name="Tran Van P."/>
        </authorList>
    </citation>
    <scope>NUCLEOTIDE SEQUENCE</scope>
</reference>
<protein>
    <submittedName>
        <fullName evidence="2">Uncharacterized protein</fullName>
    </submittedName>
</protein>
<accession>A0A7R8W192</accession>
<evidence type="ECO:0000313" key="2">
    <source>
        <dbReference type="EMBL" id="CAD7222945.1"/>
    </source>
</evidence>
<feature type="compositionally biased region" description="Polar residues" evidence="1">
    <location>
        <begin position="178"/>
        <end position="194"/>
    </location>
</feature>